<reference evidence="5 6" key="2">
    <citation type="submission" date="2025-04" db="UniProtKB">
        <authorList>
            <consortium name="RefSeq"/>
        </authorList>
    </citation>
    <scope>IDENTIFICATION</scope>
    <source>
        <tissue evidence="5 6">Young leaves</tissue>
    </source>
</reference>
<gene>
    <name evidence="5 6" type="primary">LOC113853576</name>
</gene>
<dbReference type="KEGG" id="aprc:113853576"/>
<reference evidence="4" key="1">
    <citation type="journal article" date="2019" name="Toxins">
        <title>Detection of Abrin-Like and Prepropulchellin-Like Toxin Genes and Transcripts Using Whole Genome Sequencing and Full-Length Transcript Sequencing of Abrus precatorius.</title>
        <authorList>
            <person name="Hovde B.T."/>
            <person name="Daligault H.E."/>
            <person name="Hanschen E.R."/>
            <person name="Kunde Y.A."/>
            <person name="Johnson M.B."/>
            <person name="Starkenburg S.R."/>
            <person name="Johnson S.L."/>
        </authorList>
    </citation>
    <scope>NUCLEOTIDE SEQUENCE [LARGE SCALE GENOMIC DNA]</scope>
</reference>
<proteinExistence type="predicted"/>
<feature type="domain" description="BTB" evidence="3">
    <location>
        <begin position="819"/>
        <end position="900"/>
    </location>
</feature>
<evidence type="ECO:0000256" key="2">
    <source>
        <dbReference type="ARBA" id="ARBA00004906"/>
    </source>
</evidence>
<dbReference type="GeneID" id="113853576"/>
<dbReference type="InterPro" id="IPR059007">
    <property type="entry name" value="ARM_At1g04390"/>
</dbReference>
<dbReference type="RefSeq" id="XP_027339817.1">
    <property type="nucleotide sequence ID" value="XM_027484016.1"/>
</dbReference>
<dbReference type="InterPro" id="IPR044953">
    <property type="entry name" value="At1g04390-like"/>
</dbReference>
<dbReference type="InterPro" id="IPR011333">
    <property type="entry name" value="SKP1/BTB/POZ_sf"/>
</dbReference>
<organism evidence="4 5">
    <name type="scientific">Abrus precatorius</name>
    <name type="common">Indian licorice</name>
    <name type="synonym">Glycine abrus</name>
    <dbReference type="NCBI Taxonomy" id="3816"/>
    <lineage>
        <taxon>Eukaryota</taxon>
        <taxon>Viridiplantae</taxon>
        <taxon>Streptophyta</taxon>
        <taxon>Embryophyta</taxon>
        <taxon>Tracheophyta</taxon>
        <taxon>Spermatophyta</taxon>
        <taxon>Magnoliopsida</taxon>
        <taxon>eudicotyledons</taxon>
        <taxon>Gunneridae</taxon>
        <taxon>Pentapetalae</taxon>
        <taxon>rosids</taxon>
        <taxon>fabids</taxon>
        <taxon>Fabales</taxon>
        <taxon>Fabaceae</taxon>
        <taxon>Papilionoideae</taxon>
        <taxon>50 kb inversion clade</taxon>
        <taxon>NPAAA clade</taxon>
        <taxon>indigoferoid/millettioid clade</taxon>
        <taxon>Abreae</taxon>
        <taxon>Abrus</taxon>
    </lineage>
</organism>
<dbReference type="Proteomes" id="UP000694853">
    <property type="component" value="Unplaced"/>
</dbReference>
<dbReference type="SMART" id="SM00225">
    <property type="entry name" value="BTB"/>
    <property type="match status" value="2"/>
</dbReference>
<dbReference type="CDD" id="cd18186">
    <property type="entry name" value="BTB_POZ_ZBTB_KLHL-like"/>
    <property type="match status" value="2"/>
</dbReference>
<protein>
    <submittedName>
        <fullName evidence="5 6">BTB/POZ domain-containing protein At1g04390 isoform X1</fullName>
    </submittedName>
</protein>
<dbReference type="Gene3D" id="1.25.10.10">
    <property type="entry name" value="Leucine-rich Repeat Variant"/>
    <property type="match status" value="1"/>
</dbReference>
<evidence type="ECO:0000313" key="6">
    <source>
        <dbReference type="RefSeq" id="XP_027339818.1"/>
    </source>
</evidence>
<comment type="subcellular location">
    <subcellularLocation>
        <location evidence="1">Endomembrane system</location>
        <topology evidence="1">Peripheral membrane protein</topology>
    </subcellularLocation>
</comment>
<evidence type="ECO:0000259" key="3">
    <source>
        <dbReference type="PROSITE" id="PS50097"/>
    </source>
</evidence>
<evidence type="ECO:0000256" key="1">
    <source>
        <dbReference type="ARBA" id="ARBA00004184"/>
    </source>
</evidence>
<sequence length="1013" mass="114560">MKSGREKEKDSISVHMQTLHSRLFQFLNLGTRHFDEKTSKWKWHCANIEVQKNVIRSMSAFLDFLSRDVLALRHAIVKESVDDVLGALLWILQCKNGSLLSMASNVAVKLVSVLPNQLLQPHVLDLVYCLSSLLSSHQVEVAIPCATALKLIISNLSATNEKAVMKALKETESSIRIVGNIKDFAEGTKKIEYFEEMTSLLSMILWRWPPSRFPVFNDVKLMKGLANMHTRTDSSIKIALLRLYTSLALCDSVARKLLEDGEAFLQMVVQAMGESNPHVVRIEGFRLAQCLLRSQENCVKVVGFCGDALVDAIICGMRKTGPSSKRVGNNHGSLLEEACRLALITRWAGDHHTIFWKQGIAGALINLLVENIQEKQDLSSEPALSLEKQISVAQNRLKANYRLGTNYLWDILGWLTFHCGENLNPQIHGTQLQINFLITCACLTFVDTLEKWCRIFLKDIVDHFQSEPISRAVLMMIHSPCNHISSHARFVLSDILKLKSLSFFRKLMHTLHYSSSLESYGTLDKLQMVVNLIGITCLASLPQYQSCITESKGIKAIVLLVKRCLSNEIHVERPSFTPYLYTTIHERSCCSIHKDWEGSNILLFYGLWGLADVLHQCGLLPDNPQQFCTEVMDIKGQLVSKLHEICSSNSFSHGVRWYAAYILSYFGFYGFPNEFAIRIGKYLNKEECSDMQLIVANGVSVNVHGVILAVRCPSLLPPQLLPSGKSSEEVTDKFVKETVKEFRLSPHVDYEALALLLQYVYLGCLKTGEETVEKLKILAKRCNQQPFLQMLCRQRPKWGTPFPNFNLTSSLYSAGSCFSDVILEAKSNKLTGWTCDICSHIVPHLHAHKVILQSGSDYLQGLFRSGMQESHSQIIKVDISWEALIKLVQWFYSAELPNPPSGCLWDNMDDEEKLLNLQPYVEICWLAEFWILENIEEPCLNVIMSRLDTSRKLSIKIIKMAYNLSLWKLVDFIAKLMAGSYSQLRDSGEIEEFDDVLVNLITSASIFDHGKDC</sequence>
<dbReference type="RefSeq" id="XP_027339818.1">
    <property type="nucleotide sequence ID" value="XM_027484017.1"/>
</dbReference>
<dbReference type="SUPFAM" id="SSF48371">
    <property type="entry name" value="ARM repeat"/>
    <property type="match status" value="1"/>
</dbReference>
<dbReference type="PROSITE" id="PS50097">
    <property type="entry name" value="BTB"/>
    <property type="match status" value="2"/>
</dbReference>
<dbReference type="InterPro" id="IPR016024">
    <property type="entry name" value="ARM-type_fold"/>
</dbReference>
<dbReference type="GO" id="GO:0012505">
    <property type="term" value="C:endomembrane system"/>
    <property type="evidence" value="ECO:0007669"/>
    <property type="project" value="UniProtKB-SubCell"/>
</dbReference>
<feature type="domain" description="BTB" evidence="3">
    <location>
        <begin position="689"/>
        <end position="769"/>
    </location>
</feature>
<dbReference type="AlphaFoldDB" id="A0A8B8K7R8"/>
<accession>A0A8B8K7R8</accession>
<dbReference type="Pfam" id="PF26522">
    <property type="entry name" value="ARM_6"/>
    <property type="match status" value="1"/>
</dbReference>
<keyword evidence="4" id="KW-1185">Reference proteome</keyword>
<comment type="pathway">
    <text evidence="2">Protein modification; protein ubiquitination.</text>
</comment>
<dbReference type="InterPro" id="IPR011989">
    <property type="entry name" value="ARM-like"/>
</dbReference>
<dbReference type="InterPro" id="IPR000210">
    <property type="entry name" value="BTB/POZ_dom"/>
</dbReference>
<name>A0A8B8K7R8_ABRPR</name>
<dbReference type="Pfam" id="PF00651">
    <property type="entry name" value="BTB"/>
    <property type="match status" value="2"/>
</dbReference>
<dbReference type="PANTHER" id="PTHR35918:SF1">
    <property type="entry name" value="BTB DOMAIN-CONTAINING PROTEIN"/>
    <property type="match status" value="1"/>
</dbReference>
<dbReference type="SUPFAM" id="SSF54695">
    <property type="entry name" value="POZ domain"/>
    <property type="match status" value="2"/>
</dbReference>
<evidence type="ECO:0000313" key="4">
    <source>
        <dbReference type="Proteomes" id="UP000694853"/>
    </source>
</evidence>
<evidence type="ECO:0000313" key="5">
    <source>
        <dbReference type="RefSeq" id="XP_027339817.1"/>
    </source>
</evidence>
<dbReference type="Gene3D" id="3.30.710.10">
    <property type="entry name" value="Potassium Channel Kv1.1, Chain A"/>
    <property type="match status" value="2"/>
</dbReference>
<dbReference type="PANTHER" id="PTHR35918">
    <property type="entry name" value="OS06G0674800 PROTEIN"/>
    <property type="match status" value="1"/>
</dbReference>
<dbReference type="OrthoDB" id="418748at2759"/>